<gene>
    <name evidence="1" type="ORF">F2Q70_00025703</name>
</gene>
<organism evidence="1">
    <name type="scientific">Brassica cretica</name>
    <name type="common">Mustard</name>
    <dbReference type="NCBI Taxonomy" id="69181"/>
    <lineage>
        <taxon>Eukaryota</taxon>
        <taxon>Viridiplantae</taxon>
        <taxon>Streptophyta</taxon>
        <taxon>Embryophyta</taxon>
        <taxon>Tracheophyta</taxon>
        <taxon>Spermatophyta</taxon>
        <taxon>Magnoliopsida</taxon>
        <taxon>eudicotyledons</taxon>
        <taxon>Gunneridae</taxon>
        <taxon>Pentapetalae</taxon>
        <taxon>rosids</taxon>
        <taxon>malvids</taxon>
        <taxon>Brassicales</taxon>
        <taxon>Brassicaceae</taxon>
        <taxon>Brassiceae</taxon>
        <taxon>Brassica</taxon>
    </lineage>
</organism>
<dbReference type="EMBL" id="QGKY02000094">
    <property type="protein sequence ID" value="KAF2601093.1"/>
    <property type="molecule type" value="Genomic_DNA"/>
</dbReference>
<name>A0A8S9L5Z0_BRACR</name>
<sequence>MVDIPQQPPLVAMKHASSQHQLWTLTTILQSPLEVLELQIGGFWRALWNTRGQPSQTEYDPKSRSRMMQWDEVVATITTMYTTS</sequence>
<protein>
    <submittedName>
        <fullName evidence="1">Uncharacterized protein</fullName>
    </submittedName>
</protein>
<proteinExistence type="predicted"/>
<reference evidence="1" key="1">
    <citation type="submission" date="2019-12" db="EMBL/GenBank/DDBJ databases">
        <title>Genome sequencing and annotation of Brassica cretica.</title>
        <authorList>
            <person name="Studholme D.J."/>
            <person name="Sarris P.F."/>
        </authorList>
    </citation>
    <scope>NUCLEOTIDE SEQUENCE</scope>
    <source>
        <strain evidence="1">PFS-102/07</strain>
        <tissue evidence="1">Leaf</tissue>
    </source>
</reference>
<dbReference type="AlphaFoldDB" id="A0A8S9L5Z0"/>
<comment type="caution">
    <text evidence="1">The sequence shown here is derived from an EMBL/GenBank/DDBJ whole genome shotgun (WGS) entry which is preliminary data.</text>
</comment>
<evidence type="ECO:0000313" key="1">
    <source>
        <dbReference type="EMBL" id="KAF2601093.1"/>
    </source>
</evidence>
<accession>A0A8S9L5Z0</accession>